<name>A0A1V4KYC7_PATFA</name>
<dbReference type="AlphaFoldDB" id="A0A1V4KYC7"/>
<comment type="caution">
    <text evidence="2">The sequence shown here is derived from an EMBL/GenBank/DDBJ whole genome shotgun (WGS) entry which is preliminary data.</text>
</comment>
<accession>A0A1V4KYC7</accession>
<keyword evidence="3" id="KW-1185">Reference proteome</keyword>
<protein>
    <submittedName>
        <fullName evidence="2">Uncharacterized protein</fullName>
    </submittedName>
</protein>
<proteinExistence type="predicted"/>
<reference evidence="2 3" key="1">
    <citation type="submission" date="2016-02" db="EMBL/GenBank/DDBJ databases">
        <title>Band-tailed pigeon sequencing and assembly.</title>
        <authorList>
            <person name="Soares A.E."/>
            <person name="Novak B.J."/>
            <person name="Rice E.S."/>
            <person name="O'Connell B."/>
            <person name="Chang D."/>
            <person name="Weber S."/>
            <person name="Shapiro B."/>
        </authorList>
    </citation>
    <scope>NUCLEOTIDE SEQUENCE [LARGE SCALE GENOMIC DNA]</scope>
    <source>
        <strain evidence="2">BTP2013</strain>
        <tissue evidence="2">Blood</tissue>
    </source>
</reference>
<sequence length="160" mass="17267">MTDWANSNNSVAAAQDGHPLPINHRSLECSQMLKATQLLLICIEDLIQCHSALGQTVCAAANGSKTLVRGRGSAWPVWLARPPAPGRRRRRSARIPSWRSGRLAVGSAGVEKEERGTAQHVARTPAATHRITLISRSKVKSGECQSSGGREQLPMNGFQP</sequence>
<gene>
    <name evidence="2" type="ORF">AV530_003607</name>
</gene>
<dbReference type="EMBL" id="LSYS01001150">
    <property type="protein sequence ID" value="OPJ89366.1"/>
    <property type="molecule type" value="Genomic_DNA"/>
</dbReference>
<evidence type="ECO:0000256" key="1">
    <source>
        <dbReference type="SAM" id="MobiDB-lite"/>
    </source>
</evidence>
<dbReference type="Proteomes" id="UP000190648">
    <property type="component" value="Unassembled WGS sequence"/>
</dbReference>
<evidence type="ECO:0000313" key="2">
    <source>
        <dbReference type="EMBL" id="OPJ89366.1"/>
    </source>
</evidence>
<feature type="region of interest" description="Disordered" evidence="1">
    <location>
        <begin position="138"/>
        <end position="160"/>
    </location>
</feature>
<feature type="region of interest" description="Disordered" evidence="1">
    <location>
        <begin position="108"/>
        <end position="127"/>
    </location>
</feature>
<organism evidence="2 3">
    <name type="scientific">Patagioenas fasciata monilis</name>
    <dbReference type="NCBI Taxonomy" id="372326"/>
    <lineage>
        <taxon>Eukaryota</taxon>
        <taxon>Metazoa</taxon>
        <taxon>Chordata</taxon>
        <taxon>Craniata</taxon>
        <taxon>Vertebrata</taxon>
        <taxon>Euteleostomi</taxon>
        <taxon>Archelosauria</taxon>
        <taxon>Archosauria</taxon>
        <taxon>Dinosauria</taxon>
        <taxon>Saurischia</taxon>
        <taxon>Theropoda</taxon>
        <taxon>Coelurosauria</taxon>
        <taxon>Aves</taxon>
        <taxon>Neognathae</taxon>
        <taxon>Neoaves</taxon>
        <taxon>Columbimorphae</taxon>
        <taxon>Columbiformes</taxon>
        <taxon>Columbidae</taxon>
        <taxon>Patagioenas</taxon>
    </lineage>
</organism>
<evidence type="ECO:0000313" key="3">
    <source>
        <dbReference type="Proteomes" id="UP000190648"/>
    </source>
</evidence>